<dbReference type="EMBL" id="SJPV01000008">
    <property type="protein sequence ID" value="TWU34270.1"/>
    <property type="molecule type" value="Genomic_DNA"/>
</dbReference>
<dbReference type="AlphaFoldDB" id="A0A5C6DBX9"/>
<evidence type="ECO:0000256" key="4">
    <source>
        <dbReference type="HAMAP-Rule" id="MF_00213"/>
    </source>
</evidence>
<evidence type="ECO:0000313" key="6">
    <source>
        <dbReference type="Proteomes" id="UP000319143"/>
    </source>
</evidence>
<sequence>MHELSIALSILEVAQETMNQYPDSELVAIHIRLGPMSGVVREALEPAYEIARESSFPNVALVIEETELMLDCPQCGGHRAAVSINDLRCCECGRMTGSIVGGREMEISALEVKDDLHDTIS</sequence>
<feature type="binding site" evidence="4">
    <location>
        <position position="2"/>
    </location>
    <ligand>
        <name>Ni(2+)</name>
        <dbReference type="ChEBI" id="CHEBI:49786"/>
    </ligand>
</feature>
<dbReference type="GO" id="GO:0008270">
    <property type="term" value="F:zinc ion binding"/>
    <property type="evidence" value="ECO:0007669"/>
    <property type="project" value="UniProtKB-UniRule"/>
</dbReference>
<evidence type="ECO:0000313" key="5">
    <source>
        <dbReference type="EMBL" id="TWU34270.1"/>
    </source>
</evidence>
<dbReference type="Pfam" id="PF01155">
    <property type="entry name" value="HypA"/>
    <property type="match status" value="1"/>
</dbReference>
<comment type="similarity">
    <text evidence="4">Belongs to the HypA/HybF family.</text>
</comment>
<feature type="binding site" evidence="4">
    <location>
        <position position="75"/>
    </location>
    <ligand>
        <name>Zn(2+)</name>
        <dbReference type="ChEBI" id="CHEBI:29105"/>
    </ligand>
</feature>
<dbReference type="InterPro" id="IPR000688">
    <property type="entry name" value="HypA/HybF"/>
</dbReference>
<feature type="binding site" evidence="4">
    <location>
        <position position="92"/>
    </location>
    <ligand>
        <name>Zn(2+)</name>
        <dbReference type="ChEBI" id="CHEBI:29105"/>
    </ligand>
</feature>
<comment type="function">
    <text evidence="4">Involved in the maturation of [NiFe] hydrogenases. Required for nickel insertion into the metal center of the hydrogenase.</text>
</comment>
<protein>
    <recommendedName>
        <fullName evidence="4">Hydrogenase maturation factor HypA</fullName>
    </recommendedName>
</protein>
<dbReference type="OrthoDB" id="9800361at2"/>
<dbReference type="HAMAP" id="MF_00213">
    <property type="entry name" value="HypA_HybF"/>
    <property type="match status" value="1"/>
</dbReference>
<dbReference type="PANTHER" id="PTHR34535:SF3">
    <property type="entry name" value="HYDROGENASE MATURATION FACTOR HYPA"/>
    <property type="match status" value="1"/>
</dbReference>
<dbReference type="PANTHER" id="PTHR34535">
    <property type="entry name" value="HYDROGENASE MATURATION FACTOR HYPA"/>
    <property type="match status" value="1"/>
</dbReference>
<comment type="caution">
    <text evidence="5">The sequence shown here is derived from an EMBL/GenBank/DDBJ whole genome shotgun (WGS) entry which is preliminary data.</text>
</comment>
<gene>
    <name evidence="4" type="primary">hypA</name>
    <name evidence="5" type="ORF">Poly41_44170</name>
</gene>
<evidence type="ECO:0000256" key="3">
    <source>
        <dbReference type="ARBA" id="ARBA00022833"/>
    </source>
</evidence>
<feature type="binding site" evidence="4">
    <location>
        <position position="89"/>
    </location>
    <ligand>
        <name>Zn(2+)</name>
        <dbReference type="ChEBI" id="CHEBI:29105"/>
    </ligand>
</feature>
<dbReference type="GO" id="GO:0051604">
    <property type="term" value="P:protein maturation"/>
    <property type="evidence" value="ECO:0007669"/>
    <property type="project" value="InterPro"/>
</dbReference>
<keyword evidence="6" id="KW-1185">Reference proteome</keyword>
<keyword evidence="2 4" id="KW-0479">Metal-binding</keyword>
<evidence type="ECO:0000256" key="1">
    <source>
        <dbReference type="ARBA" id="ARBA00022596"/>
    </source>
</evidence>
<dbReference type="RefSeq" id="WP_146528675.1">
    <property type="nucleotide sequence ID" value="NZ_SJPV01000008.1"/>
</dbReference>
<feature type="binding site" evidence="4">
    <location>
        <position position="72"/>
    </location>
    <ligand>
        <name>Zn(2+)</name>
        <dbReference type="ChEBI" id="CHEBI:29105"/>
    </ligand>
</feature>
<keyword evidence="1 4" id="KW-0533">Nickel</keyword>
<organism evidence="5 6">
    <name type="scientific">Novipirellula artificiosorum</name>
    <dbReference type="NCBI Taxonomy" id="2528016"/>
    <lineage>
        <taxon>Bacteria</taxon>
        <taxon>Pseudomonadati</taxon>
        <taxon>Planctomycetota</taxon>
        <taxon>Planctomycetia</taxon>
        <taxon>Pirellulales</taxon>
        <taxon>Pirellulaceae</taxon>
        <taxon>Novipirellula</taxon>
    </lineage>
</organism>
<dbReference type="Gene3D" id="3.30.2320.80">
    <property type="match status" value="1"/>
</dbReference>
<dbReference type="GO" id="GO:0016151">
    <property type="term" value="F:nickel cation binding"/>
    <property type="evidence" value="ECO:0007669"/>
    <property type="project" value="UniProtKB-UniRule"/>
</dbReference>
<keyword evidence="3 4" id="KW-0862">Zinc</keyword>
<reference evidence="5 6" key="1">
    <citation type="submission" date="2019-02" db="EMBL/GenBank/DDBJ databases">
        <title>Deep-cultivation of Planctomycetes and their phenomic and genomic characterization uncovers novel biology.</title>
        <authorList>
            <person name="Wiegand S."/>
            <person name="Jogler M."/>
            <person name="Boedeker C."/>
            <person name="Pinto D."/>
            <person name="Vollmers J."/>
            <person name="Rivas-Marin E."/>
            <person name="Kohn T."/>
            <person name="Peeters S.H."/>
            <person name="Heuer A."/>
            <person name="Rast P."/>
            <person name="Oberbeckmann S."/>
            <person name="Bunk B."/>
            <person name="Jeske O."/>
            <person name="Meyerdierks A."/>
            <person name="Storesund J.E."/>
            <person name="Kallscheuer N."/>
            <person name="Luecker S."/>
            <person name="Lage O.M."/>
            <person name="Pohl T."/>
            <person name="Merkel B.J."/>
            <person name="Hornburger P."/>
            <person name="Mueller R.-W."/>
            <person name="Bruemmer F."/>
            <person name="Labrenz M."/>
            <person name="Spormann A.M."/>
            <person name="Op Den Camp H."/>
            <person name="Overmann J."/>
            <person name="Amann R."/>
            <person name="Jetten M.S.M."/>
            <person name="Mascher T."/>
            <person name="Medema M.H."/>
            <person name="Devos D.P."/>
            <person name="Kaster A.-K."/>
            <person name="Ovreas L."/>
            <person name="Rohde M."/>
            <person name="Galperin M.Y."/>
            <person name="Jogler C."/>
        </authorList>
    </citation>
    <scope>NUCLEOTIDE SEQUENCE [LARGE SCALE GENOMIC DNA]</scope>
    <source>
        <strain evidence="5 6">Poly41</strain>
    </source>
</reference>
<dbReference type="Proteomes" id="UP000319143">
    <property type="component" value="Unassembled WGS sequence"/>
</dbReference>
<dbReference type="PIRSF" id="PIRSF004761">
    <property type="entry name" value="Hydrgn_mat_HypA"/>
    <property type="match status" value="1"/>
</dbReference>
<proteinExistence type="inferred from homology"/>
<evidence type="ECO:0000256" key="2">
    <source>
        <dbReference type="ARBA" id="ARBA00022723"/>
    </source>
</evidence>
<accession>A0A5C6DBX9</accession>
<name>A0A5C6DBX9_9BACT</name>